<dbReference type="Proteomes" id="UP001430804">
    <property type="component" value="Unassembled WGS sequence"/>
</dbReference>
<keyword evidence="1" id="KW-0732">Signal</keyword>
<dbReference type="PANTHER" id="PTHR34387">
    <property type="entry name" value="SLR1258 PROTEIN"/>
    <property type="match status" value="1"/>
</dbReference>
<dbReference type="PANTHER" id="PTHR34387:SF1">
    <property type="entry name" value="PERIPLASMIC IMMUNOGENIC PROTEIN"/>
    <property type="match status" value="1"/>
</dbReference>
<dbReference type="InterPro" id="IPR007497">
    <property type="entry name" value="SIMPL/DUF541"/>
</dbReference>
<protein>
    <submittedName>
        <fullName evidence="2">SIMPL domain-containing protein</fullName>
    </submittedName>
</protein>
<evidence type="ECO:0000313" key="2">
    <source>
        <dbReference type="EMBL" id="MBW3096056.1"/>
    </source>
</evidence>
<organism evidence="2 3">
    <name type="scientific">Pseudohoeflea coraliihabitans</name>
    <dbReference type="NCBI Taxonomy" id="2860393"/>
    <lineage>
        <taxon>Bacteria</taxon>
        <taxon>Pseudomonadati</taxon>
        <taxon>Pseudomonadota</taxon>
        <taxon>Alphaproteobacteria</taxon>
        <taxon>Hyphomicrobiales</taxon>
        <taxon>Rhizobiaceae</taxon>
        <taxon>Pseudohoeflea</taxon>
    </lineage>
</organism>
<dbReference type="EMBL" id="JAHWQX010000001">
    <property type="protein sequence ID" value="MBW3096056.1"/>
    <property type="molecule type" value="Genomic_DNA"/>
</dbReference>
<accession>A0ABS6WJE1</accession>
<reference evidence="2" key="1">
    <citation type="submission" date="2021-07" db="EMBL/GenBank/DDBJ databases">
        <title>Pseudohoeflea marina sp. nov. a polyhydroxyalcanoate-producing bacterium.</title>
        <authorList>
            <person name="Zheng W."/>
            <person name="Yu S."/>
            <person name="Huang Y."/>
        </authorList>
    </citation>
    <scope>NUCLEOTIDE SEQUENCE</scope>
    <source>
        <strain evidence="2">DP4N28-3</strain>
    </source>
</reference>
<keyword evidence="3" id="KW-1185">Reference proteome</keyword>
<evidence type="ECO:0000313" key="3">
    <source>
        <dbReference type="Proteomes" id="UP001430804"/>
    </source>
</evidence>
<gene>
    <name evidence="2" type="ORF">KY465_02055</name>
</gene>
<dbReference type="Pfam" id="PF04402">
    <property type="entry name" value="SIMPL"/>
    <property type="match status" value="1"/>
</dbReference>
<name>A0ABS6WJE1_9HYPH</name>
<comment type="caution">
    <text evidence="2">The sequence shown here is derived from an EMBL/GenBank/DDBJ whole genome shotgun (WGS) entry which is preliminary data.</text>
</comment>
<proteinExistence type="predicted"/>
<feature type="chain" id="PRO_5045409742" evidence="1">
    <location>
        <begin position="36"/>
        <end position="254"/>
    </location>
</feature>
<evidence type="ECO:0000256" key="1">
    <source>
        <dbReference type="SAM" id="SignalP"/>
    </source>
</evidence>
<feature type="signal peptide" evidence="1">
    <location>
        <begin position="1"/>
        <end position="35"/>
    </location>
</feature>
<dbReference type="RefSeq" id="WP_219157918.1">
    <property type="nucleotide sequence ID" value="NZ_JAHWQX010000001.1"/>
</dbReference>
<sequence>MTRKTALILHRPARWIPAAAIAIAAALALSQPALANDAAVEPGIILVSAEGSAQTVPDMAVIQLTVMRQAETARAALDASNAAMQDVLAAMKQAGIADRDLQTSDFSIQPQWNYHRNRDEPETPPTIVGYQVSNGLTVRIRELDNLGRILDESISLGVNQGGQIMFTNDDPEATLSEARRNAIAKATKKASEMAAAAGVALGRITQISEQAGARPPMPLMRAEMAMAKDAGAVPVATGENSYQVTVQMSWEIDQ</sequence>
<dbReference type="InterPro" id="IPR052022">
    <property type="entry name" value="26kDa_periplasmic_antigen"/>
</dbReference>